<evidence type="ECO:0000256" key="1">
    <source>
        <dbReference type="SAM" id="MobiDB-lite"/>
    </source>
</evidence>
<dbReference type="Gene3D" id="3.40.50.150">
    <property type="entry name" value="Vaccinia Virus protein VP39"/>
    <property type="match status" value="1"/>
</dbReference>
<dbReference type="GO" id="GO:0032259">
    <property type="term" value="P:methylation"/>
    <property type="evidence" value="ECO:0007669"/>
    <property type="project" value="UniProtKB-KW"/>
</dbReference>
<evidence type="ECO:0000313" key="2">
    <source>
        <dbReference type="EMBL" id="NJJ04247.1"/>
    </source>
</evidence>
<protein>
    <submittedName>
        <fullName evidence="2">SAM-dependent methyltransferase</fullName>
    </submittedName>
</protein>
<dbReference type="PANTHER" id="PTHR43667">
    <property type="entry name" value="CYCLOPROPANE-FATTY-ACYL-PHOSPHOLIPID SYNTHASE"/>
    <property type="match status" value="1"/>
</dbReference>
<proteinExistence type="predicted"/>
<dbReference type="Pfam" id="PF02353">
    <property type="entry name" value="CMAS"/>
    <property type="match status" value="1"/>
</dbReference>
<dbReference type="GO" id="GO:0008168">
    <property type="term" value="F:methyltransferase activity"/>
    <property type="evidence" value="ECO:0007669"/>
    <property type="project" value="UniProtKB-KW"/>
</dbReference>
<dbReference type="SUPFAM" id="SSF53335">
    <property type="entry name" value="S-adenosyl-L-methionine-dependent methyltransferases"/>
    <property type="match status" value="1"/>
</dbReference>
<dbReference type="PANTHER" id="PTHR43667:SF2">
    <property type="entry name" value="FATTY ACID C-METHYL TRANSFERASE"/>
    <property type="match status" value="1"/>
</dbReference>
<dbReference type="RefSeq" id="WP_101733113.1">
    <property type="nucleotide sequence ID" value="NZ_JAAUVV010000014.1"/>
</dbReference>
<dbReference type="Proteomes" id="UP000591626">
    <property type="component" value="Unassembled WGS sequence"/>
</dbReference>
<keyword evidence="2" id="KW-0489">Methyltransferase</keyword>
<evidence type="ECO:0000313" key="3">
    <source>
        <dbReference type="Proteomes" id="UP000591626"/>
    </source>
</evidence>
<dbReference type="EMBL" id="JAAUVV010000014">
    <property type="protein sequence ID" value="NJJ04247.1"/>
    <property type="molecule type" value="Genomic_DNA"/>
</dbReference>
<sequence length="444" mass="47618">MADISRARKSSIDAAAWPAVAAVPRARGGALRTKIVEATFARACAKAELALEGDDAALTVESADMFERIAARGWTGLAESYMAGEWVTSTSEGLVDALQALIGAGYRPSPARVSAPKHGRTPLGVIGELPPDLVQHFDGGTATHAQGHFGTGVPTTQRTRMKSHTPGAGRGNEPGHHFVDVTEIGAPLDAHRDDLADAQRRSISMLLDAAAAGPSTHLLEMPCSGGAVAAEALDRRCTLDVVTFDARVRKSLEEQLILSGAEGAARIDVLDSPAEIEALARQRRGVYDAVVSMQAFENMPHPEQIAYLVSAEQMLAQGGKVVLQTIVRTNNYSRSAAAALASTTGYAWPRMNVVSCDDVARIVDKHTALRVTAVTTAPEHLAASLRLQRMAFDAHLRDAAADGYDVVFRRMWTWQLALREALARLEMLDLAQVTMVQRHRGGRR</sequence>
<organism evidence="2 3">
    <name type="scientific">Corynebacterium coyleae</name>
    <dbReference type="NCBI Taxonomy" id="53374"/>
    <lineage>
        <taxon>Bacteria</taxon>
        <taxon>Bacillati</taxon>
        <taxon>Actinomycetota</taxon>
        <taxon>Actinomycetes</taxon>
        <taxon>Mycobacteriales</taxon>
        <taxon>Corynebacteriaceae</taxon>
        <taxon>Corynebacterium</taxon>
    </lineage>
</organism>
<reference evidence="2 3" key="1">
    <citation type="submission" date="2020-03" db="EMBL/GenBank/DDBJ databases">
        <title>Draft genome sequences of bacterial isolates from the female urobiome.</title>
        <authorList>
            <person name="Miller-Ensminger T."/>
            <person name="Wolfe A.J."/>
            <person name="Putonti C."/>
        </authorList>
    </citation>
    <scope>NUCLEOTIDE SEQUENCE [LARGE SCALE GENOMIC DNA]</scope>
    <source>
        <strain evidence="2 3">UMB8490</strain>
    </source>
</reference>
<accession>A0AAP7CCH7</accession>
<comment type="caution">
    <text evidence="2">The sequence shown here is derived from an EMBL/GenBank/DDBJ whole genome shotgun (WGS) entry which is preliminary data.</text>
</comment>
<gene>
    <name evidence="2" type="ORF">HC138_07790</name>
</gene>
<feature type="region of interest" description="Disordered" evidence="1">
    <location>
        <begin position="147"/>
        <end position="175"/>
    </location>
</feature>
<name>A0AAP7CCH7_9CORY</name>
<dbReference type="AlphaFoldDB" id="A0AAP7CCH7"/>
<keyword evidence="2" id="KW-0808">Transferase</keyword>
<dbReference type="InterPro" id="IPR029063">
    <property type="entry name" value="SAM-dependent_MTases_sf"/>
</dbReference>
<dbReference type="InterPro" id="IPR050723">
    <property type="entry name" value="CFA/CMAS"/>
</dbReference>